<accession>A0A6C0H698</accession>
<protein>
    <submittedName>
        <fullName evidence="2">Uncharacterized protein</fullName>
    </submittedName>
</protein>
<name>A0A6C0H698_9ZZZZ</name>
<organism evidence="2">
    <name type="scientific">viral metagenome</name>
    <dbReference type="NCBI Taxonomy" id="1070528"/>
    <lineage>
        <taxon>unclassified sequences</taxon>
        <taxon>metagenomes</taxon>
        <taxon>organismal metagenomes</taxon>
    </lineage>
</organism>
<proteinExistence type="predicted"/>
<reference evidence="2" key="1">
    <citation type="journal article" date="2020" name="Nature">
        <title>Giant virus diversity and host interactions through global metagenomics.</title>
        <authorList>
            <person name="Schulz F."/>
            <person name="Roux S."/>
            <person name="Paez-Espino D."/>
            <person name="Jungbluth S."/>
            <person name="Walsh D.A."/>
            <person name="Denef V.J."/>
            <person name="McMahon K.D."/>
            <person name="Konstantinidis K.T."/>
            <person name="Eloe-Fadrosh E.A."/>
            <person name="Kyrpides N.C."/>
            <person name="Woyke T."/>
        </authorList>
    </citation>
    <scope>NUCLEOTIDE SEQUENCE</scope>
    <source>
        <strain evidence="2">GVMAG-M-3300023179-71</strain>
    </source>
</reference>
<evidence type="ECO:0000313" key="2">
    <source>
        <dbReference type="EMBL" id="QHT75675.1"/>
    </source>
</evidence>
<evidence type="ECO:0000256" key="1">
    <source>
        <dbReference type="SAM" id="Coils"/>
    </source>
</evidence>
<dbReference type="EMBL" id="MN739881">
    <property type="protein sequence ID" value="QHT75675.1"/>
    <property type="molecule type" value="Genomic_DNA"/>
</dbReference>
<keyword evidence="1" id="KW-0175">Coiled coil</keyword>
<sequence>MNNEIELGDFIKIGQEIYYVNNKNGDTIEIINTKTMEKKEIKKNELEKESITILERNNKKGYALQNDLLPNSWIEIRLENDEKVEGYIIELDDDVIEVKIGEDIIYIDFEYNGLPKEIKEIRKIESPILIDAETEDEDEEIIFEKEMNIEMIYENVNKKMYRYSLEDQLNDLLNNFLMKKERNAHLLVSRFKQLREKVCKFDENGNIIGINNEDESMLYNKLLKYDASNIYWIQYVSKAKRRIYLYHDEINKLEDENLVDIDMIDIIEDRRETVIKQDKLGSNSTGSDLKYKTYYDNLHVVPFSELTNEMNNLLDIGKISVNSCNVILNNLGDFKNTLVYLNNNVIETKNGIICEEYIKDDKIELDSLLIYPNEVIKYNNVSLPMTNILTRANYGMTFLKRWEYLDSDMFNRGTKIKTGMGMVNIRNSKNLIYSMYLHKILPNMDDLLENYLKKDDLYLCFIKIIKELEPFMIYSENIKLEEYKKIKERVEGDVKRWEKMYKENNQIYNEIKDDRKIKNNYSWIGETIREKYGINEKMTVYETITKITATDYGEYNNVIQAIKGIKLMTSENLLNEIKNIQIPEKEKEKECKIKSYENIEELRKENGNTIILENGKKIKEGDYAFIGDDFYKRDAKDNWERVERTEELCNASKKCVMSGKKCISMTEKNKELENKVLENILTEFDVNYEISKLKTEEELEKEKKKIETRLEKVIEINVNKIVKNNNEHYEYGEKMENGNEIIIKSPYVSIRDEILSEKDFVKKQINIIEFVEKFTRTNDVNNDKETNNWLYCKDTGVELLPKFYYTLEKSYVINKDTYNVSGYLKKMDEILEENGITIDGNWVDKNSGFIIQSIDYNYDEGYEDGFKIKTSEIVEEEEEIKIKLQDEIIKDKDTIKVAQTIKILNQIFGINVEEYLVLKIIEENVGMFLPVPDDKRINKMIAKDLTKEEQNDEKIVKRKREMIINSFKNQELLFLSISGYIIALQVKIPSIRIRKTFYNCIYSDLTKYPLNGNPLDLDTIRFVMCVLYGEKTKLSHKEPFNELMNITEENMITIIKNICGELVSRMNVIDVLIKEKNEYLLKNREDNEIIMKKNEWINFMPPLFAIKIQVMDNIKTKIEHLHNNFTVNKKDIRNQVLSKIMYISLMIEENIQNIVVHEKKILKDLMGNYFIDNACCNDEMNDKVIDFFNKKCNNAINELNNRINELKNLFIMVKNKIINKTFQSIINTKLIYPELNWNKVNESVMINTIIHYCKLNVNVDIPEYLLEICSKKPEITNGVTMYEKVKEMGLGTKSKFDKLLKIIGKRNMFMMSEKYKKDCEIKEKETEDEFYNKIVKILNEKSDKDKIYEKQQTENTKKIREKKKKSETKYFDDINYDEGITAEKIIFLKENIRNILLVYPEIIKNGVDLNFQSCTEWGPLALSHIEKIRNNISDYYDIFMGLKISEKLSKKLDELKKYMNLINETCIESPIGYYYFIFNSCFIEIIIQIMNVEDGEEYVKRILNYIFDLNKEINTSYEKIMENVFKQKEREKNNLVRRITNMNREERALMKTEKYLRLGEWYTGKGNKLILNYNAKTYDMESDQFDEIEDIQAEEDFEDLFEKDENEDEYDELNEFKNEIELFDDEQDVYDILGDDLDDYDEDLINDYQDMEANTNMLEDFLSNQ</sequence>
<feature type="coiled-coil region" evidence="1">
    <location>
        <begin position="1189"/>
        <end position="1216"/>
    </location>
</feature>